<evidence type="ECO:0000256" key="1">
    <source>
        <dbReference type="SAM" id="MobiDB-lite"/>
    </source>
</evidence>
<evidence type="ECO:0000313" key="3">
    <source>
        <dbReference type="Proteomes" id="UP001056201"/>
    </source>
</evidence>
<evidence type="ECO:0000313" key="2">
    <source>
        <dbReference type="EMBL" id="URI11618.1"/>
    </source>
</evidence>
<feature type="region of interest" description="Disordered" evidence="1">
    <location>
        <begin position="76"/>
        <end position="95"/>
    </location>
</feature>
<keyword evidence="3" id="KW-1185">Reference proteome</keyword>
<proteinExistence type="predicted"/>
<protein>
    <submittedName>
        <fullName evidence="2">Uncharacterized protein</fullName>
    </submittedName>
</protein>
<dbReference type="RefSeq" id="WP_250199811.1">
    <property type="nucleotide sequence ID" value="NZ_CP097636.1"/>
</dbReference>
<reference evidence="2" key="1">
    <citation type="submission" date="2022-05" db="EMBL/GenBank/DDBJ databases">
        <title>An RpoN-dependent PEP-CTERM gene is involved in floc formation of an Aquincola tertiaricarbonis strain.</title>
        <authorList>
            <person name="Qiu D."/>
            <person name="Xia M."/>
        </authorList>
    </citation>
    <scope>NUCLEOTIDE SEQUENCE</scope>
    <source>
        <strain evidence="2">RN12</strain>
    </source>
</reference>
<gene>
    <name evidence="2" type="ORF">MW290_22020</name>
</gene>
<accession>A0ABY4SE63</accession>
<dbReference type="EMBL" id="CP097636">
    <property type="protein sequence ID" value="URI11618.1"/>
    <property type="molecule type" value="Genomic_DNA"/>
</dbReference>
<name>A0ABY4SE63_AQUTE</name>
<dbReference type="Proteomes" id="UP001056201">
    <property type="component" value="Chromosome 2"/>
</dbReference>
<sequence>MSDQRPIPSDGEATRERNDRLILGALETLRDPVKRAKLKLKCTVPAVCKLTELSTNTVRSRPWALETLKGMKAAAKRTALEDADQESEESGGPPVSLVEALRSRITSLLHQNTSLFDEVLVLREQLKARELVIEELQGKRLRVVLPPNK</sequence>
<organism evidence="2 3">
    <name type="scientific">Aquincola tertiaricarbonis</name>
    <dbReference type="NCBI Taxonomy" id="391953"/>
    <lineage>
        <taxon>Bacteria</taxon>
        <taxon>Pseudomonadati</taxon>
        <taxon>Pseudomonadota</taxon>
        <taxon>Betaproteobacteria</taxon>
        <taxon>Burkholderiales</taxon>
        <taxon>Sphaerotilaceae</taxon>
        <taxon>Aquincola</taxon>
    </lineage>
</organism>